<gene>
    <name evidence="1" type="ordered locus">DGo_CA0255</name>
</gene>
<dbReference type="RefSeq" id="WP_014683665.1">
    <property type="nucleotide sequence ID" value="NC_017790.1"/>
</dbReference>
<accession>H8GU40</accession>
<dbReference type="HOGENOM" id="CLU_1330126_0_0_0"/>
<dbReference type="Proteomes" id="UP000007575">
    <property type="component" value="Chromosome"/>
</dbReference>
<dbReference type="KEGG" id="dgo:DGo_CA0255"/>
<name>H8GU40_DEIGI</name>
<protein>
    <submittedName>
        <fullName evidence="1">Uncharacterized protein</fullName>
    </submittedName>
</protein>
<keyword evidence="2" id="KW-1185">Reference proteome</keyword>
<dbReference type="OrthoDB" id="1446751at2"/>
<dbReference type="STRING" id="745776.DGo_CA0255"/>
<sequence length="206" mass="23026">MSAPQILIVLPDSPRHWARPDLGGDVTNAADFDVDLSRYEQGQPLDLPAFRFEVLNMELDGLDWLVHESMGSLLVVSTEFLDTAQEAFGHALESMSVTLERGGQPFRTRKRYVVLQLGPPRPFFDAERSDAVMRRTFDGREVIAYVKTYALTLPEQVPPLFRLSVSPHAPTFASADFLERARRNALTNIAWMAAGSPSPTNQSRPL</sequence>
<dbReference type="AlphaFoldDB" id="H8GU40"/>
<evidence type="ECO:0000313" key="1">
    <source>
        <dbReference type="EMBL" id="AFD24182.1"/>
    </source>
</evidence>
<reference evidence="1 2" key="1">
    <citation type="journal article" date="2012" name="PLoS ONE">
        <title>Genome sequence and transcriptome analysis of the radioresistant bacterium Deinococcus gobiensis: insights into the extreme environmental adaptations.</title>
        <authorList>
            <person name="Yuan M."/>
            <person name="Chen M."/>
            <person name="Zhang W."/>
            <person name="Lu W."/>
            <person name="Wang J."/>
            <person name="Yang M."/>
            <person name="Zhao P."/>
            <person name="Tang R."/>
            <person name="Li X."/>
            <person name="Hao Y."/>
            <person name="Zhou Z."/>
            <person name="Zhan Y."/>
            <person name="Yu H."/>
            <person name="Teng C."/>
            <person name="Yan Y."/>
            <person name="Ping S."/>
            <person name="Wang Y."/>
            <person name="Lin M."/>
        </authorList>
    </citation>
    <scope>NUCLEOTIDE SEQUENCE [LARGE SCALE GENOMIC DNA]</scope>
    <source>
        <strain evidence="1 2">I-0</strain>
    </source>
</reference>
<dbReference type="PATRIC" id="fig|745776.4.peg.262"/>
<proteinExistence type="predicted"/>
<organism evidence="1 2">
    <name type="scientific">Deinococcus gobiensis (strain DSM 21396 / JCM 16679 / CGMCC 1.7299 / I-0)</name>
    <dbReference type="NCBI Taxonomy" id="745776"/>
    <lineage>
        <taxon>Bacteria</taxon>
        <taxon>Thermotogati</taxon>
        <taxon>Deinococcota</taxon>
        <taxon>Deinococci</taxon>
        <taxon>Deinococcales</taxon>
        <taxon>Deinococcaceae</taxon>
        <taxon>Deinococcus</taxon>
    </lineage>
</organism>
<dbReference type="EMBL" id="CP002191">
    <property type="protein sequence ID" value="AFD24182.1"/>
    <property type="molecule type" value="Genomic_DNA"/>
</dbReference>
<evidence type="ECO:0000313" key="2">
    <source>
        <dbReference type="Proteomes" id="UP000007575"/>
    </source>
</evidence>